<gene>
    <name evidence="9" type="ORF">NRB56_02200</name>
</gene>
<evidence type="ECO:0000256" key="1">
    <source>
        <dbReference type="ARBA" id="ARBA00004651"/>
    </source>
</evidence>
<comment type="caution">
    <text evidence="9">The sequence shown here is derived from an EMBL/GenBank/DDBJ whole genome shotgun (WGS) entry which is preliminary data.</text>
</comment>
<keyword evidence="3" id="KW-1003">Cell membrane</keyword>
<evidence type="ECO:0000256" key="7">
    <source>
        <dbReference type="SAM" id="Phobius"/>
    </source>
</evidence>
<evidence type="ECO:0000256" key="4">
    <source>
        <dbReference type="ARBA" id="ARBA00022692"/>
    </source>
</evidence>
<dbReference type="InterPro" id="IPR013525">
    <property type="entry name" value="ABC2_TM"/>
</dbReference>
<feature type="transmembrane region" description="Helical" evidence="7">
    <location>
        <begin position="214"/>
        <end position="236"/>
    </location>
</feature>
<evidence type="ECO:0000256" key="2">
    <source>
        <dbReference type="ARBA" id="ARBA00007783"/>
    </source>
</evidence>
<keyword evidence="6 7" id="KW-0472">Membrane</keyword>
<dbReference type="GO" id="GO:0140359">
    <property type="term" value="F:ABC-type transporter activity"/>
    <property type="evidence" value="ECO:0007669"/>
    <property type="project" value="InterPro"/>
</dbReference>
<reference evidence="9 10" key="1">
    <citation type="submission" date="2019-10" db="EMBL/GenBank/DDBJ databases">
        <title>Nocardia macrotermitis sp. nov. and Nocardia aurantia sp. nov., isolated from the gut of fungus growing-termite Macrotermes natalensis.</title>
        <authorList>
            <person name="Benndorf R."/>
            <person name="Schwitalla J."/>
            <person name="Martin K."/>
            <person name="De Beer W."/>
            <person name="Kaster A.-K."/>
            <person name="Vollmers J."/>
            <person name="Poulsen M."/>
            <person name="Beemelmanns C."/>
        </authorList>
    </citation>
    <scope>NUCLEOTIDE SEQUENCE [LARGE SCALE GENOMIC DNA]</scope>
    <source>
        <strain evidence="9 10">RB56</strain>
    </source>
</reference>
<evidence type="ECO:0000256" key="3">
    <source>
        <dbReference type="ARBA" id="ARBA00022475"/>
    </source>
</evidence>
<proteinExistence type="inferred from homology"/>
<evidence type="ECO:0000259" key="8">
    <source>
        <dbReference type="Pfam" id="PF12698"/>
    </source>
</evidence>
<feature type="transmembrane region" description="Helical" evidence="7">
    <location>
        <begin position="6"/>
        <end position="25"/>
    </location>
</feature>
<comment type="subcellular location">
    <subcellularLocation>
        <location evidence="1">Cell membrane</location>
        <topology evidence="1">Multi-pass membrane protein</topology>
    </subcellularLocation>
</comment>
<accession>A0A7K0DGL7</accession>
<organism evidence="9 10">
    <name type="scientific">Nocardia aurantia</name>
    <dbReference type="NCBI Taxonomy" id="2585199"/>
    <lineage>
        <taxon>Bacteria</taxon>
        <taxon>Bacillati</taxon>
        <taxon>Actinomycetota</taxon>
        <taxon>Actinomycetes</taxon>
        <taxon>Mycobacteriales</taxon>
        <taxon>Nocardiaceae</taxon>
        <taxon>Nocardia</taxon>
    </lineage>
</organism>
<dbReference type="PANTHER" id="PTHR43077:SF8">
    <property type="entry name" value="DOXORUBICIN RESISTANCE ABC TRANSPORTER PERMEASE PROTEIN DRRB"/>
    <property type="match status" value="1"/>
</dbReference>
<dbReference type="GO" id="GO:0005886">
    <property type="term" value="C:plasma membrane"/>
    <property type="evidence" value="ECO:0007669"/>
    <property type="project" value="UniProtKB-SubCell"/>
</dbReference>
<dbReference type="Proteomes" id="UP000431401">
    <property type="component" value="Unassembled WGS sequence"/>
</dbReference>
<feature type="domain" description="ABC-2 type transporter transmembrane" evidence="8">
    <location>
        <begin position="13"/>
        <end position="405"/>
    </location>
</feature>
<feature type="transmembrane region" description="Helical" evidence="7">
    <location>
        <begin position="266"/>
        <end position="286"/>
    </location>
</feature>
<evidence type="ECO:0000256" key="6">
    <source>
        <dbReference type="ARBA" id="ARBA00023136"/>
    </source>
</evidence>
<protein>
    <recommendedName>
        <fullName evidence="8">ABC-2 type transporter transmembrane domain-containing protein</fullName>
    </recommendedName>
</protein>
<feature type="transmembrane region" description="Helical" evidence="7">
    <location>
        <begin position="389"/>
        <end position="410"/>
    </location>
</feature>
<keyword evidence="5 7" id="KW-1133">Transmembrane helix</keyword>
<dbReference type="AlphaFoldDB" id="A0A7K0DGL7"/>
<dbReference type="EMBL" id="WEGI01000001">
    <property type="protein sequence ID" value="MQY24671.1"/>
    <property type="molecule type" value="Genomic_DNA"/>
</dbReference>
<dbReference type="Pfam" id="PF12698">
    <property type="entry name" value="ABC2_membrane_3"/>
    <property type="match status" value="1"/>
</dbReference>
<name>A0A7K0DGL7_9NOCA</name>
<feature type="transmembrane region" description="Helical" evidence="7">
    <location>
        <begin position="322"/>
        <end position="342"/>
    </location>
</feature>
<comment type="similarity">
    <text evidence="2">Belongs to the ABC-2 integral membrane protein family.</text>
</comment>
<feature type="transmembrane region" description="Helical" evidence="7">
    <location>
        <begin position="298"/>
        <end position="316"/>
    </location>
</feature>
<evidence type="ECO:0000256" key="5">
    <source>
        <dbReference type="ARBA" id="ARBA00022989"/>
    </source>
</evidence>
<evidence type="ECO:0000313" key="9">
    <source>
        <dbReference type="EMBL" id="MQY24671.1"/>
    </source>
</evidence>
<dbReference type="InterPro" id="IPR051328">
    <property type="entry name" value="T7SS_ABC-Transporter"/>
</dbReference>
<keyword evidence="10" id="KW-1185">Reference proteome</keyword>
<keyword evidence="4 7" id="KW-0812">Transmembrane</keyword>
<dbReference type="PANTHER" id="PTHR43077">
    <property type="entry name" value="TRANSPORT PERMEASE YVFS-RELATED"/>
    <property type="match status" value="1"/>
</dbReference>
<evidence type="ECO:0000313" key="10">
    <source>
        <dbReference type="Proteomes" id="UP000431401"/>
    </source>
</evidence>
<sequence>MSLLRKAMPVIVVTLLAALLGVMYLDYVIDPEKNLHNFPMALVNQDVGETLGSPGQERQVNFGDQVAAGLRQSLPGGEIDLRVVGIDEAQLQMQDGRVYGALIIPSDFSKRLGILGTGSVVPGDIERPSLTLETNPRVGVFATATVQRIGDRVFAQVDEQVGRQLTDQVNTQLAQGGNAPALSAATRLTLAQPLHLDVQTFHPLAAGSGEGLTAFFYALLLLLIGVVGSMIVHTLVDSALGFVPTEYGPWFIHLPFTPISRTRTLLLKWVIWAVTAVIVAAVYLGIAKALGMTIERPLALFLYSAFAIIAVGWTGLANLAAIGSAGLLVNLILFIVLGLPSSGGTVPIEATPRYFGWLATFEPMHQVFLAVRAILYFDASGPAGLTRGFWMTVVGLAIGIVVGLVVTRFYDRRGLHRRPVDTGLHHRQPATGRHEA</sequence>